<dbReference type="InterPro" id="IPR016140">
    <property type="entry name" value="Bifunc_inhib/LTP/seed_store"/>
</dbReference>
<dbReference type="PANTHER" id="PTHR33286">
    <property type="entry name" value="BIFUNCTIONAL INHIBITOR/LIPID-TRANSFER PROTEIN/SEED STORAGE 2S ALBUMIN SUPERFAMILY PROTEIN"/>
    <property type="match status" value="1"/>
</dbReference>
<evidence type="ECO:0000256" key="1">
    <source>
        <dbReference type="SAM" id="SignalP"/>
    </source>
</evidence>
<dbReference type="InterPro" id="IPR036312">
    <property type="entry name" value="Bifun_inhib/LTP/seed_sf"/>
</dbReference>
<dbReference type="Pfam" id="PF14368">
    <property type="entry name" value="LTP_2"/>
    <property type="match status" value="1"/>
</dbReference>
<organism evidence="3 4">
    <name type="scientific">Vitis vinifera</name>
    <name type="common">Grape</name>
    <dbReference type="NCBI Taxonomy" id="29760"/>
    <lineage>
        <taxon>Eukaryota</taxon>
        <taxon>Viridiplantae</taxon>
        <taxon>Streptophyta</taxon>
        <taxon>Embryophyta</taxon>
        <taxon>Tracheophyta</taxon>
        <taxon>Spermatophyta</taxon>
        <taxon>Magnoliopsida</taxon>
        <taxon>eudicotyledons</taxon>
        <taxon>Gunneridae</taxon>
        <taxon>Pentapetalae</taxon>
        <taxon>rosids</taxon>
        <taxon>Vitales</taxon>
        <taxon>Vitaceae</taxon>
        <taxon>Viteae</taxon>
        <taxon>Vitis</taxon>
    </lineage>
</organism>
<evidence type="ECO:0000259" key="2">
    <source>
        <dbReference type="Pfam" id="PF14368"/>
    </source>
</evidence>
<proteinExistence type="predicted"/>
<keyword evidence="1" id="KW-0732">Signal</keyword>
<evidence type="ECO:0000313" key="3">
    <source>
        <dbReference type="EMBL" id="WKA02236.1"/>
    </source>
</evidence>
<dbReference type="Gene3D" id="1.10.110.10">
    <property type="entry name" value="Plant lipid-transfer and hydrophobic proteins"/>
    <property type="match status" value="1"/>
</dbReference>
<keyword evidence="4" id="KW-1185">Reference proteome</keyword>
<feature type="signal peptide" evidence="1">
    <location>
        <begin position="1"/>
        <end position="29"/>
    </location>
</feature>
<dbReference type="InterPro" id="IPR044741">
    <property type="entry name" value="NsLTP-like"/>
</dbReference>
<dbReference type="Proteomes" id="UP001227230">
    <property type="component" value="Chromosome 13"/>
</dbReference>
<name>A0ABY9D6R8_VITVI</name>
<dbReference type="PROSITE" id="PS51257">
    <property type="entry name" value="PROKAR_LIPOPROTEIN"/>
    <property type="match status" value="1"/>
</dbReference>
<dbReference type="CDD" id="cd04660">
    <property type="entry name" value="nsLTP_like"/>
    <property type="match status" value="1"/>
</dbReference>
<evidence type="ECO:0000313" key="4">
    <source>
        <dbReference type="Proteomes" id="UP001227230"/>
    </source>
</evidence>
<reference evidence="3 4" key="1">
    <citation type="journal article" date="2023" name="Hortic Res">
        <title>The complete reference genome for grapevine (Vitis vinifera L.) genetics and breeding.</title>
        <authorList>
            <person name="Shi X."/>
            <person name="Cao S."/>
            <person name="Wang X."/>
            <person name="Huang S."/>
            <person name="Wang Y."/>
            <person name="Liu Z."/>
            <person name="Liu W."/>
            <person name="Leng X."/>
            <person name="Peng Y."/>
            <person name="Wang N."/>
            <person name="Wang Y."/>
            <person name="Ma Z."/>
            <person name="Xu X."/>
            <person name="Zhang F."/>
            <person name="Xue H."/>
            <person name="Zhong H."/>
            <person name="Wang Y."/>
            <person name="Zhang K."/>
            <person name="Velt A."/>
            <person name="Avia K."/>
            <person name="Holtgrawe D."/>
            <person name="Grimplet J."/>
            <person name="Matus J.T."/>
            <person name="Ware D."/>
            <person name="Wu X."/>
            <person name="Wang H."/>
            <person name="Liu C."/>
            <person name="Fang Y."/>
            <person name="Rustenholz C."/>
            <person name="Cheng Z."/>
            <person name="Xiao H."/>
            <person name="Zhou Y."/>
        </authorList>
    </citation>
    <scope>NUCLEOTIDE SEQUENCE [LARGE SCALE GENOMIC DNA]</scope>
    <source>
        <strain evidence="4">cv. Pinot noir / PN40024</strain>
        <tissue evidence="3">Leaf</tissue>
    </source>
</reference>
<feature type="domain" description="Bifunctional inhibitor/plant lipid transfer protein/seed storage helical" evidence="2">
    <location>
        <begin position="22"/>
        <end position="106"/>
    </location>
</feature>
<dbReference type="EMBL" id="CP126660">
    <property type="protein sequence ID" value="WKA02236.1"/>
    <property type="molecule type" value="Genomic_DNA"/>
</dbReference>
<sequence>MAVFKVSFMTLALFIVAGILFSGINVVSGQGCRGDFRNLAAQCMPYVQKPGPKTPPSKGCCNAVRTVDVPCACQHLPPGVGGTVSLEKVAFVLRVCGKPLKPGTKCGSKYIQNIVQQIFITNLTRKF</sequence>
<dbReference type="PANTHER" id="PTHR33286:SF1">
    <property type="entry name" value="OS01G0800600 PROTEIN"/>
    <property type="match status" value="1"/>
</dbReference>
<accession>A0ABY9D6R8</accession>
<dbReference type="SUPFAM" id="SSF47699">
    <property type="entry name" value="Bifunctional inhibitor/lipid-transfer protein/seed storage 2S albumin"/>
    <property type="match status" value="1"/>
</dbReference>
<gene>
    <name evidence="3" type="ORF">VitviT2T_020450</name>
</gene>
<protein>
    <recommendedName>
        <fullName evidence="2">Bifunctional inhibitor/plant lipid transfer protein/seed storage helical domain-containing protein</fullName>
    </recommendedName>
</protein>
<feature type="chain" id="PRO_5045623387" description="Bifunctional inhibitor/plant lipid transfer protein/seed storage helical domain-containing protein" evidence="1">
    <location>
        <begin position="30"/>
        <end position="127"/>
    </location>
</feature>